<evidence type="ECO:0000259" key="1">
    <source>
        <dbReference type="PROSITE" id="PS51819"/>
    </source>
</evidence>
<comment type="caution">
    <text evidence="2">The sequence shown here is derived from an EMBL/GenBank/DDBJ whole genome shotgun (WGS) entry which is preliminary data.</text>
</comment>
<dbReference type="RefSeq" id="WP_305931437.1">
    <property type="nucleotide sequence ID" value="NZ_JAVAIM010000001.1"/>
</dbReference>
<dbReference type="Pfam" id="PF00903">
    <property type="entry name" value="Glyoxalase"/>
    <property type="match status" value="1"/>
</dbReference>
<dbReference type="EMBL" id="JAVAIM010000001">
    <property type="protein sequence ID" value="MDP4573982.1"/>
    <property type="molecule type" value="Genomic_DNA"/>
</dbReference>
<dbReference type="Proteomes" id="UP001240639">
    <property type="component" value="Unassembled WGS sequence"/>
</dbReference>
<feature type="domain" description="VOC" evidence="1">
    <location>
        <begin position="1"/>
        <end position="127"/>
    </location>
</feature>
<keyword evidence="3" id="KW-1185">Reference proteome</keyword>
<dbReference type="CDD" id="cd07262">
    <property type="entry name" value="VOC_like"/>
    <property type="match status" value="1"/>
</dbReference>
<dbReference type="InterPro" id="IPR029068">
    <property type="entry name" value="Glyas_Bleomycin-R_OHBP_Dase"/>
</dbReference>
<dbReference type="PANTHER" id="PTHR35006:SF1">
    <property type="entry name" value="BLL2941 PROTEIN"/>
    <property type="match status" value="1"/>
</dbReference>
<dbReference type="PANTHER" id="PTHR35006">
    <property type="entry name" value="GLYOXALASE FAMILY PROTEIN (AFU_ORTHOLOGUE AFUA_5G14830)"/>
    <property type="match status" value="1"/>
</dbReference>
<dbReference type="InterPro" id="IPR037523">
    <property type="entry name" value="VOC_core"/>
</dbReference>
<dbReference type="Gene3D" id="3.10.180.10">
    <property type="entry name" value="2,3-Dihydroxybiphenyl 1,2-Dioxygenase, domain 1"/>
    <property type="match status" value="1"/>
</dbReference>
<accession>A0ABT9HLF8</accession>
<evidence type="ECO:0000313" key="3">
    <source>
        <dbReference type="Proteomes" id="UP001240639"/>
    </source>
</evidence>
<sequence length="131" mass="14007">MIGYVTLGSQDLERSAKFYDPIAAEMGVGRMMEFPTFIAWGDANGAPGIAATKPYDGNAPSVGNGVMVALECKDRDQVKRLHELALANGGSDEGEPGPRGEPDANGMVFYAAYFRDPDGNKLNAFLMDKAE</sequence>
<dbReference type="SUPFAM" id="SSF54593">
    <property type="entry name" value="Glyoxalase/Bleomycin resistance protein/Dihydroxybiphenyl dioxygenase"/>
    <property type="match status" value="1"/>
</dbReference>
<evidence type="ECO:0000313" key="2">
    <source>
        <dbReference type="EMBL" id="MDP4573982.1"/>
    </source>
</evidence>
<dbReference type="InterPro" id="IPR004360">
    <property type="entry name" value="Glyas_Fos-R_dOase_dom"/>
</dbReference>
<name>A0ABT9HLF8_9SPHN</name>
<reference evidence="2 3" key="1">
    <citation type="submission" date="2023-08" db="EMBL/GenBank/DDBJ databases">
        <title>genomic of G39.</title>
        <authorList>
            <person name="Wang Y."/>
        </authorList>
    </citation>
    <scope>NUCLEOTIDE SEQUENCE [LARGE SCALE GENOMIC DNA]</scope>
    <source>
        <strain evidence="2 3">G39</strain>
    </source>
</reference>
<protein>
    <submittedName>
        <fullName evidence="2">VOC family protein</fullName>
    </submittedName>
</protein>
<gene>
    <name evidence="2" type="ORF">Q9K02_02360</name>
</gene>
<organism evidence="2 3">
    <name type="scientific">Qipengyuania profundimaris</name>
    <dbReference type="NCBI Taxonomy" id="3067652"/>
    <lineage>
        <taxon>Bacteria</taxon>
        <taxon>Pseudomonadati</taxon>
        <taxon>Pseudomonadota</taxon>
        <taxon>Alphaproteobacteria</taxon>
        <taxon>Sphingomonadales</taxon>
        <taxon>Erythrobacteraceae</taxon>
        <taxon>Qipengyuania</taxon>
    </lineage>
</organism>
<dbReference type="PROSITE" id="PS51819">
    <property type="entry name" value="VOC"/>
    <property type="match status" value="1"/>
</dbReference>
<proteinExistence type="predicted"/>